<accession>A0A918JU87</accession>
<dbReference type="Pfam" id="PF00082">
    <property type="entry name" value="Peptidase_S8"/>
    <property type="match status" value="1"/>
</dbReference>
<feature type="signal peptide" evidence="6">
    <location>
        <begin position="1"/>
        <end position="18"/>
    </location>
</feature>
<dbReference type="InterPro" id="IPR000209">
    <property type="entry name" value="Peptidase_S8/S53_dom"/>
</dbReference>
<dbReference type="PANTHER" id="PTHR43806">
    <property type="entry name" value="PEPTIDASE S8"/>
    <property type="match status" value="1"/>
</dbReference>
<evidence type="ECO:0000259" key="7">
    <source>
        <dbReference type="Pfam" id="PF00082"/>
    </source>
</evidence>
<dbReference type="PANTHER" id="PTHR43806:SF11">
    <property type="entry name" value="CEREVISIN-RELATED"/>
    <property type="match status" value="1"/>
</dbReference>
<name>A0A918JU87_9FLAO</name>
<evidence type="ECO:0000256" key="1">
    <source>
        <dbReference type="ARBA" id="ARBA00011073"/>
    </source>
</evidence>
<feature type="active site" description="Charge relay system" evidence="5">
    <location>
        <position position="167"/>
    </location>
</feature>
<evidence type="ECO:0000313" key="9">
    <source>
        <dbReference type="Proteomes" id="UP000601108"/>
    </source>
</evidence>
<dbReference type="Proteomes" id="UP000601108">
    <property type="component" value="Unassembled WGS sequence"/>
</dbReference>
<reference evidence="8 9" key="1">
    <citation type="journal article" date="2014" name="Int. J. Syst. Evol. Microbiol.">
        <title>Complete genome sequence of Corynebacterium casei LMG S-19264T (=DSM 44701T), isolated from a smear-ripened cheese.</title>
        <authorList>
            <consortium name="US DOE Joint Genome Institute (JGI-PGF)"/>
            <person name="Walter F."/>
            <person name="Albersmeier A."/>
            <person name="Kalinowski J."/>
            <person name="Ruckert C."/>
        </authorList>
    </citation>
    <scope>NUCLEOTIDE SEQUENCE [LARGE SCALE GENOMIC DNA]</scope>
    <source>
        <strain evidence="8 9">KCTC 12285</strain>
    </source>
</reference>
<feature type="active site" description="Charge relay system" evidence="5">
    <location>
        <position position="388"/>
    </location>
</feature>
<dbReference type="SUPFAM" id="SSF52743">
    <property type="entry name" value="Subtilisin-like"/>
    <property type="match status" value="1"/>
</dbReference>
<keyword evidence="2 5" id="KW-0645">Protease</keyword>
<evidence type="ECO:0000256" key="3">
    <source>
        <dbReference type="ARBA" id="ARBA00022801"/>
    </source>
</evidence>
<sequence length="439" mass="48617">MKKSIGFIMVLCLLVVWGCTTDEGNFIENEVKQNITKSTGNVPIPDIVNNQIVIKFNNPLLPSNQKQAIRDTIQARHKFTIQSIEVCDCDPNGPELWTIGITQIGFLGVEELVKNLDSNASEGGVEGDLQFYINISNNPLSGLYSSSMSSKIATNSSTDNVNIAILDTGIDYSYFSGQFLYNTQNTNNGASGISGWDFVNHDKDIQDDHGHGSIVAKVITTELDITNTPYNILAVKAFDKRGKATYFDVVCGMNYISKLTNIHIINMSFGWYGRNQQSILRNLMDDVKNNTLIITSAGNLGLNTDEIENMHFPSGYRLDNTIAIGGYELESEQQNHWGVQDILDRIIIHKSNYGSENINLVAPLDGYNLVFNTQAGNRIETVHPIGTSFSAAYVTAKVAELHDRELSVSDLKNQIMLTTHSLQRIQASIMDGNVLVRNH</sequence>
<comment type="caution">
    <text evidence="8">The sequence shown here is derived from an EMBL/GenBank/DDBJ whole genome shotgun (WGS) entry which is preliminary data.</text>
</comment>
<evidence type="ECO:0000256" key="2">
    <source>
        <dbReference type="ARBA" id="ARBA00022670"/>
    </source>
</evidence>
<protein>
    <recommendedName>
        <fullName evidence="7">Peptidase S8/S53 domain-containing protein</fullName>
    </recommendedName>
</protein>
<keyword evidence="4 5" id="KW-0720">Serine protease</keyword>
<organism evidence="8 9">
    <name type="scientific">Aquimarina muelleri</name>
    <dbReference type="NCBI Taxonomy" id="279356"/>
    <lineage>
        <taxon>Bacteria</taxon>
        <taxon>Pseudomonadati</taxon>
        <taxon>Bacteroidota</taxon>
        <taxon>Flavobacteriia</taxon>
        <taxon>Flavobacteriales</taxon>
        <taxon>Flavobacteriaceae</taxon>
        <taxon>Aquimarina</taxon>
    </lineage>
</organism>
<evidence type="ECO:0000256" key="6">
    <source>
        <dbReference type="SAM" id="SignalP"/>
    </source>
</evidence>
<evidence type="ECO:0000313" key="8">
    <source>
        <dbReference type="EMBL" id="GGX15705.1"/>
    </source>
</evidence>
<evidence type="ECO:0000256" key="5">
    <source>
        <dbReference type="PROSITE-ProRule" id="PRU01240"/>
    </source>
</evidence>
<feature type="active site" description="Charge relay system" evidence="5">
    <location>
        <position position="211"/>
    </location>
</feature>
<keyword evidence="3 5" id="KW-0378">Hydrolase</keyword>
<evidence type="ECO:0000256" key="4">
    <source>
        <dbReference type="ARBA" id="ARBA00022825"/>
    </source>
</evidence>
<dbReference type="InterPro" id="IPR036852">
    <property type="entry name" value="Peptidase_S8/S53_dom_sf"/>
</dbReference>
<keyword evidence="9" id="KW-1185">Reference proteome</keyword>
<dbReference type="Gene3D" id="3.40.50.200">
    <property type="entry name" value="Peptidase S8/S53 domain"/>
    <property type="match status" value="1"/>
</dbReference>
<gene>
    <name evidence="8" type="ORF">GCM10007384_16560</name>
</gene>
<dbReference type="RefSeq" id="WP_027413200.1">
    <property type="nucleotide sequence ID" value="NZ_BMWS01000009.1"/>
</dbReference>
<dbReference type="GO" id="GO:0006508">
    <property type="term" value="P:proteolysis"/>
    <property type="evidence" value="ECO:0007669"/>
    <property type="project" value="UniProtKB-KW"/>
</dbReference>
<dbReference type="InterPro" id="IPR050131">
    <property type="entry name" value="Peptidase_S8_subtilisin-like"/>
</dbReference>
<comment type="similarity">
    <text evidence="1 5">Belongs to the peptidase S8 family.</text>
</comment>
<feature type="chain" id="PRO_5037502339" description="Peptidase S8/S53 domain-containing protein" evidence="6">
    <location>
        <begin position="19"/>
        <end position="439"/>
    </location>
</feature>
<dbReference type="EMBL" id="BMWS01000009">
    <property type="protein sequence ID" value="GGX15705.1"/>
    <property type="molecule type" value="Genomic_DNA"/>
</dbReference>
<dbReference type="GO" id="GO:0004252">
    <property type="term" value="F:serine-type endopeptidase activity"/>
    <property type="evidence" value="ECO:0007669"/>
    <property type="project" value="UniProtKB-UniRule"/>
</dbReference>
<dbReference type="PROSITE" id="PS51892">
    <property type="entry name" value="SUBTILASE"/>
    <property type="match status" value="1"/>
</dbReference>
<proteinExistence type="inferred from homology"/>
<feature type="domain" description="Peptidase S8/S53" evidence="7">
    <location>
        <begin position="159"/>
        <end position="422"/>
    </location>
</feature>
<keyword evidence="6" id="KW-0732">Signal</keyword>
<dbReference type="AlphaFoldDB" id="A0A918JU87"/>